<dbReference type="PRINTS" id="PR00705">
    <property type="entry name" value="PAPAIN"/>
</dbReference>
<dbReference type="Pfam" id="PF00112">
    <property type="entry name" value="Peptidase_C1"/>
    <property type="match status" value="1"/>
</dbReference>
<feature type="domain" description="Peptidase C1A papain C-terminal" evidence="8">
    <location>
        <begin position="113"/>
        <end position="331"/>
    </location>
</feature>
<dbReference type="InterPro" id="IPR000668">
    <property type="entry name" value="Peptidase_C1A_C"/>
</dbReference>
<keyword evidence="3" id="KW-0378">Hydrolase</keyword>
<comment type="caution">
    <text evidence="10">The sequence shown here is derived from an EMBL/GenBank/DDBJ whole genome shotgun (WGS) entry which is preliminary data.</text>
</comment>
<name>A0A1V9XSE4_9ACAR</name>
<keyword evidence="5" id="KW-0865">Zymogen</keyword>
<dbReference type="GO" id="GO:0008234">
    <property type="term" value="F:cysteine-type peptidase activity"/>
    <property type="evidence" value="ECO:0007669"/>
    <property type="project" value="UniProtKB-KW"/>
</dbReference>
<evidence type="ECO:0000256" key="6">
    <source>
        <dbReference type="ARBA" id="ARBA00023157"/>
    </source>
</evidence>
<reference evidence="10 11" key="1">
    <citation type="journal article" date="2017" name="Gigascience">
        <title>Draft genome of the honey bee ectoparasitic mite, Tropilaelaps mercedesae, is shaped by the parasitic life history.</title>
        <authorList>
            <person name="Dong X."/>
            <person name="Armstrong S.D."/>
            <person name="Xia D."/>
            <person name="Makepeace B.L."/>
            <person name="Darby A.C."/>
            <person name="Kadowaki T."/>
        </authorList>
    </citation>
    <scope>NUCLEOTIDE SEQUENCE [LARGE SCALE GENOMIC DNA]</scope>
    <source>
        <strain evidence="10">Wuxi-XJTLU</strain>
    </source>
</reference>
<dbReference type="OrthoDB" id="190265at2759"/>
<evidence type="ECO:0000256" key="5">
    <source>
        <dbReference type="ARBA" id="ARBA00023145"/>
    </source>
</evidence>
<comment type="similarity">
    <text evidence="1">Belongs to the peptidase C1 family.</text>
</comment>
<feature type="domain" description="Cathepsin propeptide inhibitor" evidence="9">
    <location>
        <begin position="26"/>
        <end position="85"/>
    </location>
</feature>
<dbReference type="STRING" id="418985.A0A1V9XSE4"/>
<accession>A0A1V9XSE4</accession>
<keyword evidence="11" id="KW-1185">Reference proteome</keyword>
<evidence type="ECO:0000256" key="4">
    <source>
        <dbReference type="ARBA" id="ARBA00022807"/>
    </source>
</evidence>
<evidence type="ECO:0000259" key="9">
    <source>
        <dbReference type="SMART" id="SM00848"/>
    </source>
</evidence>
<dbReference type="AlphaFoldDB" id="A0A1V9XSE4"/>
<evidence type="ECO:0000259" key="8">
    <source>
        <dbReference type="SMART" id="SM00645"/>
    </source>
</evidence>
<dbReference type="InterPro" id="IPR038765">
    <property type="entry name" value="Papain-like_cys_pep_sf"/>
</dbReference>
<proteinExistence type="inferred from homology"/>
<dbReference type="InParanoid" id="A0A1V9XSE4"/>
<dbReference type="SUPFAM" id="SSF54001">
    <property type="entry name" value="Cysteine proteinases"/>
    <property type="match status" value="1"/>
</dbReference>
<evidence type="ECO:0000313" key="11">
    <source>
        <dbReference type="Proteomes" id="UP000192247"/>
    </source>
</evidence>
<dbReference type="InterPro" id="IPR000169">
    <property type="entry name" value="Pept_cys_AS"/>
</dbReference>
<dbReference type="EMBL" id="MNPL01004901">
    <property type="protein sequence ID" value="OQR76371.1"/>
    <property type="molecule type" value="Genomic_DNA"/>
</dbReference>
<dbReference type="Pfam" id="PF08246">
    <property type="entry name" value="Inhibitor_I29"/>
    <property type="match status" value="1"/>
</dbReference>
<feature type="signal peptide" evidence="7">
    <location>
        <begin position="1"/>
        <end position="16"/>
    </location>
</feature>
<dbReference type="SMART" id="SM00645">
    <property type="entry name" value="Pept_C1"/>
    <property type="match status" value="1"/>
</dbReference>
<dbReference type="Proteomes" id="UP000192247">
    <property type="component" value="Unassembled WGS sequence"/>
</dbReference>
<evidence type="ECO:0000256" key="7">
    <source>
        <dbReference type="SAM" id="SignalP"/>
    </source>
</evidence>
<dbReference type="InterPro" id="IPR039417">
    <property type="entry name" value="Peptidase_C1A_papain-like"/>
</dbReference>
<keyword evidence="7" id="KW-0732">Signal</keyword>
<evidence type="ECO:0000256" key="1">
    <source>
        <dbReference type="ARBA" id="ARBA00008455"/>
    </source>
</evidence>
<protein>
    <submittedName>
        <fullName evidence="10">Cathepsin L-like</fullName>
    </submittedName>
</protein>
<dbReference type="SMART" id="SM00848">
    <property type="entry name" value="Inhibitor_I29"/>
    <property type="match status" value="1"/>
</dbReference>
<keyword evidence="2" id="KW-0645">Protease</keyword>
<evidence type="ECO:0000313" key="10">
    <source>
        <dbReference type="EMBL" id="OQR76371.1"/>
    </source>
</evidence>
<dbReference type="PROSITE" id="PS00139">
    <property type="entry name" value="THIOL_PROTEASE_CYS"/>
    <property type="match status" value="1"/>
</dbReference>
<evidence type="ECO:0000256" key="3">
    <source>
        <dbReference type="ARBA" id="ARBA00022801"/>
    </source>
</evidence>
<organism evidence="10 11">
    <name type="scientific">Tropilaelaps mercedesae</name>
    <dbReference type="NCBI Taxonomy" id="418985"/>
    <lineage>
        <taxon>Eukaryota</taxon>
        <taxon>Metazoa</taxon>
        <taxon>Ecdysozoa</taxon>
        <taxon>Arthropoda</taxon>
        <taxon>Chelicerata</taxon>
        <taxon>Arachnida</taxon>
        <taxon>Acari</taxon>
        <taxon>Parasitiformes</taxon>
        <taxon>Mesostigmata</taxon>
        <taxon>Gamasina</taxon>
        <taxon>Dermanyssoidea</taxon>
        <taxon>Laelapidae</taxon>
        <taxon>Tropilaelaps</taxon>
    </lineage>
</organism>
<dbReference type="Gene3D" id="1.10.287.2250">
    <property type="match status" value="1"/>
</dbReference>
<dbReference type="Gene3D" id="3.90.70.10">
    <property type="entry name" value="Cysteine proteinases"/>
    <property type="match status" value="1"/>
</dbReference>
<dbReference type="InterPro" id="IPR013128">
    <property type="entry name" value="Peptidase_C1A"/>
</dbReference>
<feature type="chain" id="PRO_5018777061" evidence="7">
    <location>
        <begin position="17"/>
        <end position="333"/>
    </location>
</feature>
<dbReference type="PANTHER" id="PTHR12411">
    <property type="entry name" value="CYSTEINE PROTEASE FAMILY C1-RELATED"/>
    <property type="match status" value="1"/>
</dbReference>
<dbReference type="FunFam" id="3.90.70.10:FF:000332">
    <property type="entry name" value="Cathepsin L1"/>
    <property type="match status" value="1"/>
</dbReference>
<gene>
    <name evidence="10" type="ORF">BIW11_07821</name>
</gene>
<dbReference type="InterPro" id="IPR013201">
    <property type="entry name" value="Prot_inhib_I29"/>
</dbReference>
<dbReference type="GO" id="GO:0006508">
    <property type="term" value="P:proteolysis"/>
    <property type="evidence" value="ECO:0007669"/>
    <property type="project" value="UniProtKB-KW"/>
</dbReference>
<dbReference type="CDD" id="cd02248">
    <property type="entry name" value="Peptidase_C1A"/>
    <property type="match status" value="1"/>
</dbReference>
<keyword evidence="6" id="KW-1015">Disulfide bond</keyword>
<evidence type="ECO:0000256" key="2">
    <source>
        <dbReference type="ARBA" id="ARBA00022670"/>
    </source>
</evidence>
<sequence>MKFFVVFCCLLISTSAIHHEIIQAKWAAYKAQHGKDYHPSEESTRLNNFLQSTLEIEQHNTRFHRGEVGYELGHNSLSDLTHEEVKTKFLGKKTMNIEGFNFTDVPPMASPFLPRNVDWRTKNIVTKPKNQASCGSCYSFGTVGVIESAIAQKTGELLDLSEQQVIDCSFGARGRMNAGCNGGHELVVMDFVSKKGLNDESAYKYLSGSTKHHSSCKHNSGPHAKGIKYRRIPPNDEDAVMQAIANYGTLVASISGENRDFQLFRGGIYDNPRCPKDVDHVISIVGYGSEDGRDYWIVKNSWGTHWGENGFAKILRGSNQCGIVSDNAWSIYL</sequence>
<keyword evidence="4" id="KW-0788">Thiol protease</keyword>